<evidence type="ECO:0008006" key="3">
    <source>
        <dbReference type="Google" id="ProtNLM"/>
    </source>
</evidence>
<sequence>MKKLQQQLTELQKFIELGDKQNKTISKVGSYWHIDHTLRVFNGIPQALKNSNPQNFEPKWSFLKWTIMTFKKIPRGKGRAPPKHVLPEDHITKTDLLQQIQLAENGLNDIEQLDAQCYFKHPLFGHLDLKESQKFLAIHTEHHLKILRDIFK</sequence>
<evidence type="ECO:0000313" key="2">
    <source>
        <dbReference type="Proteomes" id="UP000029226"/>
    </source>
</evidence>
<dbReference type="InterPro" id="IPR034660">
    <property type="entry name" value="DinB/YfiT-like"/>
</dbReference>
<dbReference type="AlphaFoldDB" id="A0A090QCE8"/>
<dbReference type="Gene3D" id="1.20.120.450">
    <property type="entry name" value="dinb family like domain"/>
    <property type="match status" value="1"/>
</dbReference>
<comment type="caution">
    <text evidence="1">The sequence shown here is derived from an EMBL/GenBank/DDBJ whole genome shotgun (WGS) entry which is preliminary data.</text>
</comment>
<accession>A0A090QCE8</accession>
<proteinExistence type="predicted"/>
<organism evidence="1 2">
    <name type="scientific">Nonlabens ulvanivorans</name>
    <name type="common">Persicivirga ulvanivorans</name>
    <dbReference type="NCBI Taxonomy" id="906888"/>
    <lineage>
        <taxon>Bacteria</taxon>
        <taxon>Pseudomonadati</taxon>
        <taxon>Bacteroidota</taxon>
        <taxon>Flavobacteriia</taxon>
        <taxon>Flavobacteriales</taxon>
        <taxon>Flavobacteriaceae</taxon>
        <taxon>Nonlabens</taxon>
    </lineage>
</organism>
<dbReference type="EMBL" id="BBMM01000002">
    <property type="protein sequence ID" value="GAK99438.1"/>
    <property type="molecule type" value="Genomic_DNA"/>
</dbReference>
<name>A0A090QCE8_NONUL</name>
<gene>
    <name evidence="1" type="ORF">JCM19314_3483</name>
</gene>
<reference evidence="1 2" key="1">
    <citation type="journal article" date="2014" name="Genome Announc.">
        <title>Draft Genome Sequences of Marine Flavobacterium Nonlabens Strains NR17, NR24, NR27, NR32, NR33, and Ara13.</title>
        <authorList>
            <person name="Nakanishi M."/>
            <person name="Meirelles P."/>
            <person name="Suzuki R."/>
            <person name="Takatani N."/>
            <person name="Mino S."/>
            <person name="Suda W."/>
            <person name="Oshima K."/>
            <person name="Hattori M."/>
            <person name="Ohkuma M."/>
            <person name="Hosokawa M."/>
            <person name="Miyashita K."/>
            <person name="Thompson F.L."/>
            <person name="Niwa A."/>
            <person name="Sawabe T."/>
            <person name="Sawabe T."/>
        </authorList>
    </citation>
    <scope>NUCLEOTIDE SEQUENCE [LARGE SCALE GENOMIC DNA]</scope>
    <source>
        <strain evidence="2">JCM19314</strain>
    </source>
</reference>
<protein>
    <recommendedName>
        <fullName evidence="3">DUF1569 domain-containing protein</fullName>
    </recommendedName>
</protein>
<dbReference type="Proteomes" id="UP000029226">
    <property type="component" value="Unassembled WGS sequence"/>
</dbReference>
<evidence type="ECO:0000313" key="1">
    <source>
        <dbReference type="EMBL" id="GAK99438.1"/>
    </source>
</evidence>